<proteinExistence type="inferred from homology"/>
<dbReference type="GO" id="GO:0045892">
    <property type="term" value="P:negative regulation of DNA-templated transcription"/>
    <property type="evidence" value="ECO:0007669"/>
    <property type="project" value="InterPro"/>
</dbReference>
<keyword evidence="2" id="KW-0805">Transcription regulation</keyword>
<dbReference type="InterPro" id="IPR036390">
    <property type="entry name" value="WH_DNA-bd_sf"/>
</dbReference>
<evidence type="ECO:0000256" key="1">
    <source>
        <dbReference type="ARBA" id="ARBA00011046"/>
    </source>
</evidence>
<evidence type="ECO:0000256" key="2">
    <source>
        <dbReference type="ARBA" id="ARBA00023015"/>
    </source>
</evidence>
<sequence length="133" mass="14953">MMIKRPFLGELELQVMDLLWSSTPLNTKRVHAAIGERRGISPNTVQSTLERLFRKEFLAREKIGHAYVYRPRVGRDDLIGRVIGEVVETLGAGESEAVLAAFTDLAERADDETLNRLEAMIRARRTSQTGDGE</sequence>
<dbReference type="GO" id="GO:0003677">
    <property type="term" value="F:DNA binding"/>
    <property type="evidence" value="ECO:0007669"/>
    <property type="project" value="UniProtKB-KW"/>
</dbReference>
<dbReference type="PIRSF" id="PIRSF019455">
    <property type="entry name" value="CopR_AtkY"/>
    <property type="match status" value="1"/>
</dbReference>
<evidence type="ECO:0000256" key="3">
    <source>
        <dbReference type="ARBA" id="ARBA00023125"/>
    </source>
</evidence>
<protein>
    <submittedName>
        <fullName evidence="5">Penicillinase repressor</fullName>
    </submittedName>
</protein>
<keyword evidence="4" id="KW-0804">Transcription</keyword>
<evidence type="ECO:0000256" key="4">
    <source>
        <dbReference type="ARBA" id="ARBA00023163"/>
    </source>
</evidence>
<reference evidence="5 6" key="1">
    <citation type="journal article" date="2018" name="ISME J.">
        <title>Endosymbiont genomes yield clues of tubeworm success.</title>
        <authorList>
            <person name="Li Y."/>
            <person name="Liles M.R."/>
            <person name="Halanych K.M."/>
        </authorList>
    </citation>
    <scope>NUCLEOTIDE SEQUENCE [LARGE SCALE GENOMIC DNA]</scope>
    <source>
        <strain evidence="5">A1422</strain>
    </source>
</reference>
<dbReference type="AlphaFoldDB" id="A0A370DXS3"/>
<accession>A0A370DXS3</accession>
<gene>
    <name evidence="5" type="ORF">DIZ79_07330</name>
</gene>
<dbReference type="InterPro" id="IPR036388">
    <property type="entry name" value="WH-like_DNA-bd_sf"/>
</dbReference>
<dbReference type="Proteomes" id="UP000255508">
    <property type="component" value="Unassembled WGS sequence"/>
</dbReference>
<dbReference type="SUPFAM" id="SSF46785">
    <property type="entry name" value="Winged helix' DNA-binding domain"/>
    <property type="match status" value="1"/>
</dbReference>
<evidence type="ECO:0000313" key="6">
    <source>
        <dbReference type="Proteomes" id="UP000255508"/>
    </source>
</evidence>
<dbReference type="Gene3D" id="1.10.10.10">
    <property type="entry name" value="Winged helix-like DNA-binding domain superfamily/Winged helix DNA-binding domain"/>
    <property type="match status" value="1"/>
</dbReference>
<keyword evidence="3" id="KW-0238">DNA-binding</keyword>
<comment type="caution">
    <text evidence="5">The sequence shown here is derived from an EMBL/GenBank/DDBJ whole genome shotgun (WGS) entry which is preliminary data.</text>
</comment>
<dbReference type="Pfam" id="PF03965">
    <property type="entry name" value="Penicillinase_R"/>
    <property type="match status" value="1"/>
</dbReference>
<dbReference type="InterPro" id="IPR005650">
    <property type="entry name" value="BlaI_family"/>
</dbReference>
<comment type="similarity">
    <text evidence="1">Belongs to the BlaI transcriptional regulatory family.</text>
</comment>
<dbReference type="EMBL" id="QFXD01000137">
    <property type="protein sequence ID" value="RDH91071.1"/>
    <property type="molecule type" value="Genomic_DNA"/>
</dbReference>
<organism evidence="5 6">
    <name type="scientific">endosymbiont of Lamellibrachia luymesi</name>
    <dbReference type="NCBI Taxonomy" id="2200907"/>
    <lineage>
        <taxon>Bacteria</taxon>
        <taxon>Pseudomonadati</taxon>
        <taxon>Pseudomonadota</taxon>
        <taxon>Gammaproteobacteria</taxon>
        <taxon>sulfur-oxidizing symbionts</taxon>
    </lineage>
</organism>
<name>A0A370DXS3_9GAMM</name>
<evidence type="ECO:0000313" key="5">
    <source>
        <dbReference type="EMBL" id="RDH91071.1"/>
    </source>
</evidence>